<proteinExistence type="predicted"/>
<dbReference type="EMBL" id="AYLP01000048">
    <property type="protein sequence ID" value="ESS66266.1"/>
    <property type="molecule type" value="Genomic_DNA"/>
</dbReference>
<dbReference type="Proteomes" id="UP000017861">
    <property type="component" value="Unassembled WGS sequence"/>
</dbReference>
<dbReference type="OrthoDB" id="251991at2759"/>
<protein>
    <submittedName>
        <fullName evidence="1">Uncharacterized protein</fullName>
    </submittedName>
</protein>
<gene>
    <name evidence="1" type="ORF">TCDM_05164</name>
</gene>
<dbReference type="AlphaFoldDB" id="V5DFQ9"/>
<dbReference type="VEuPathDB" id="TriTrypDB:TCDM_05164"/>
<reference evidence="1 2" key="1">
    <citation type="journal article" date="2014" name="Genome Announc.">
        <title>Trypanosoma cruzi Clone Dm28c Draft Genome Sequence.</title>
        <authorList>
            <person name="Grisard E.C."/>
            <person name="Teixeira S.M."/>
            <person name="de Almeida L.G."/>
            <person name="Stoco P.H."/>
            <person name="Gerber A.L."/>
            <person name="Talavera-Lopez C."/>
            <person name="Lima O.C."/>
            <person name="Andersson B."/>
            <person name="de Vasconcelos A.T."/>
        </authorList>
    </citation>
    <scope>NUCLEOTIDE SEQUENCE [LARGE SCALE GENOMIC DNA]</scope>
    <source>
        <strain evidence="1 2">Dm28c</strain>
    </source>
</reference>
<evidence type="ECO:0000313" key="2">
    <source>
        <dbReference type="Proteomes" id="UP000017861"/>
    </source>
</evidence>
<sequence length="809" mass="91341">MCTCVFSPCSYLIHLSLVCPFELGFFSFRRAYRCRGVMAERRSPTLLCWDACLQYELSKAEVWAELRTGASTMSNWLGRAAMPSITDETAMVALRHVACDYLAATREEVAETLCNFKREITKIDIDVGAERLSLQEFMLLLGPLTLVANAESVLHTFWNEMLQRDKLCARCVSEAYDACAALQLQEQTAREELLSSCRRWQHTRQLQDRLRQQREHLSTLHSLDEEGVADRVKISSIRRAVRVEEERQQQQFAEKALGMDRIACLTDTLETLHNQLRVAEEYEALTVDSLLREQSDRVADVALEASRKMRWDSRLSHMERQVGILGRFAVGLSLVRLGRHEHDTILRRMEGTSTCSATTTTTAMGVAASPAAGDLTWLVGDDADATSSYYATTAAAATMPGVSDTGNPSSLPVLLQQCLFDPSYYKAKSDVSSECGRQYPSADDYSEVEEILRQVFGSLTQLIYVAIPFLQGFAATIDTVVLFPSFELFLNTCEMNVLGSSKLAFLRHCSHRLDADIVNYLKLLVRAEGSWVVEHGMRFEDFVAFLVDQAALEYVRHAYFLTTKKLLTKIVLDIVLPRWVRRLKKGKTPPFMSLSSNWSKNEDRVDNINRVLLEKENIDDLCLLLDTALAWLGIARRSLEQFAQAYRKHVLEYAFAMKPEKKTTGITTTQALMALLFPKKGESLQLRCHPTRWDALQRTQSFCFAQMNALVGEDGSLDSVTAWLTLGLAGINREELMRRIVEAIESILRANLKEDINVYVPNDQFSVSMSYNTPVSWILTLAVCVHLSFNSKLVTCGLDKLFQLLTVSK</sequence>
<comment type="caution">
    <text evidence="1">The sequence shown here is derived from an EMBL/GenBank/DDBJ whole genome shotgun (WGS) entry which is preliminary data.</text>
</comment>
<accession>V5DFQ9</accession>
<evidence type="ECO:0000313" key="1">
    <source>
        <dbReference type="EMBL" id="ESS66266.1"/>
    </source>
</evidence>
<name>V5DFQ9_TRYCR</name>
<organism evidence="1 2">
    <name type="scientific">Trypanosoma cruzi Dm28c</name>
    <dbReference type="NCBI Taxonomy" id="1416333"/>
    <lineage>
        <taxon>Eukaryota</taxon>
        <taxon>Discoba</taxon>
        <taxon>Euglenozoa</taxon>
        <taxon>Kinetoplastea</taxon>
        <taxon>Metakinetoplastina</taxon>
        <taxon>Trypanosomatida</taxon>
        <taxon>Trypanosomatidae</taxon>
        <taxon>Trypanosoma</taxon>
        <taxon>Schizotrypanum</taxon>
    </lineage>
</organism>